<protein>
    <submittedName>
        <fullName evidence="1">Uncharacterized protein</fullName>
    </submittedName>
</protein>
<accession>A0AAD1S7C6</accession>
<name>A0AAD1S7C6_PELCU</name>
<dbReference type="Proteomes" id="UP001295444">
    <property type="component" value="Chromosome 05"/>
</dbReference>
<evidence type="ECO:0000313" key="2">
    <source>
        <dbReference type="Proteomes" id="UP001295444"/>
    </source>
</evidence>
<organism evidence="1 2">
    <name type="scientific">Pelobates cultripes</name>
    <name type="common">Western spadefoot toad</name>
    <dbReference type="NCBI Taxonomy" id="61616"/>
    <lineage>
        <taxon>Eukaryota</taxon>
        <taxon>Metazoa</taxon>
        <taxon>Chordata</taxon>
        <taxon>Craniata</taxon>
        <taxon>Vertebrata</taxon>
        <taxon>Euteleostomi</taxon>
        <taxon>Amphibia</taxon>
        <taxon>Batrachia</taxon>
        <taxon>Anura</taxon>
        <taxon>Pelobatoidea</taxon>
        <taxon>Pelobatidae</taxon>
        <taxon>Pelobates</taxon>
    </lineage>
</organism>
<proteinExistence type="predicted"/>
<dbReference type="EMBL" id="OW240916">
    <property type="protein sequence ID" value="CAH2294237.1"/>
    <property type="molecule type" value="Genomic_DNA"/>
</dbReference>
<reference evidence="1" key="1">
    <citation type="submission" date="2022-03" db="EMBL/GenBank/DDBJ databases">
        <authorList>
            <person name="Alioto T."/>
            <person name="Alioto T."/>
            <person name="Gomez Garrido J."/>
        </authorList>
    </citation>
    <scope>NUCLEOTIDE SEQUENCE</scope>
</reference>
<evidence type="ECO:0000313" key="1">
    <source>
        <dbReference type="EMBL" id="CAH2294237.1"/>
    </source>
</evidence>
<keyword evidence="2" id="KW-1185">Reference proteome</keyword>
<sequence length="105" mass="11702">MEAQTSRQRAAIEALKEQSNYEAAAAKLKKVVNTQLPPPFTTTQGLHHTTRQKLFQQLPTCKITPVHLPTVTLILHMSQNGTPICKQVTNLLLTVPFQTLTQQLS</sequence>
<dbReference type="AlphaFoldDB" id="A0AAD1S7C6"/>
<gene>
    <name evidence="1" type="ORF">PECUL_23A044846</name>
</gene>